<organism evidence="5 6">
    <name type="scientific">Tenacibaculum phage PTm1</name>
    <dbReference type="NCBI Taxonomy" id="2547425"/>
    <lineage>
        <taxon>Viruses</taxon>
        <taxon>Duplodnaviria</taxon>
        <taxon>Heunggongvirae</taxon>
        <taxon>Uroviricota</taxon>
        <taxon>Caudoviricetes</taxon>
        <taxon>Shirahamavirus</taxon>
        <taxon>Shirahamavirus PTm1</taxon>
    </lineage>
</organism>
<evidence type="ECO:0000256" key="1">
    <source>
        <dbReference type="ARBA" id="ARBA00022705"/>
    </source>
</evidence>
<dbReference type="Gene3D" id="3.40.50.300">
    <property type="entry name" value="P-loop containing nucleotide triphosphate hydrolases"/>
    <property type="match status" value="1"/>
</dbReference>
<dbReference type="InterPro" id="IPR027417">
    <property type="entry name" value="P-loop_NTPase"/>
</dbReference>
<dbReference type="SUPFAM" id="SSF52540">
    <property type="entry name" value="P-loop containing nucleoside triphosphate hydrolases"/>
    <property type="match status" value="1"/>
</dbReference>
<dbReference type="RefSeq" id="YP_009873956.1">
    <property type="nucleotide sequence ID" value="NC_049340.1"/>
</dbReference>
<dbReference type="PANTHER" id="PTHR11669:SF20">
    <property type="entry name" value="REPLICATION FACTOR C SUBUNIT 4"/>
    <property type="match status" value="1"/>
</dbReference>
<dbReference type="InterPro" id="IPR003593">
    <property type="entry name" value="AAA+_ATPase"/>
</dbReference>
<dbReference type="Proteomes" id="UP000422648">
    <property type="component" value="Segment"/>
</dbReference>
<dbReference type="GO" id="GO:0016887">
    <property type="term" value="F:ATP hydrolysis activity"/>
    <property type="evidence" value="ECO:0007669"/>
    <property type="project" value="InterPro"/>
</dbReference>
<evidence type="ECO:0000259" key="4">
    <source>
        <dbReference type="SMART" id="SM00382"/>
    </source>
</evidence>
<dbReference type="GO" id="GO:0003689">
    <property type="term" value="F:DNA clamp loader activity"/>
    <property type="evidence" value="ECO:0007669"/>
    <property type="project" value="TreeGrafter"/>
</dbReference>
<dbReference type="GeneID" id="55803077"/>
<keyword evidence="1" id="KW-0235">DNA replication</keyword>
<protein>
    <submittedName>
        <fullName evidence="5">Clamp loader, small subunit</fullName>
    </submittedName>
</protein>
<dbReference type="EMBL" id="AP019524">
    <property type="protein sequence ID" value="BBI90664.1"/>
    <property type="molecule type" value="Genomic_DNA"/>
</dbReference>
<reference evidence="5 6" key="1">
    <citation type="journal article" date="2019" name="Arch. Virol.">
        <title>A novel jumbo Tenacibaculum maritimum lytic phage with head-fiber-like appendages.</title>
        <authorList>
            <person name="Kawato Y."/>
            <person name="Istiqomah I."/>
            <person name="Gaafar A.Y."/>
            <person name="Hanaoka M."/>
            <person name="Ishimaru K."/>
            <person name="Yasuike M."/>
            <person name="Nishiki I."/>
            <person name="Nakamura Y."/>
            <person name="Fujiwara A."/>
            <person name="Nakai T."/>
        </authorList>
    </citation>
    <scope>NUCLEOTIDE SEQUENCE [LARGE SCALE GENOMIC DNA]</scope>
    <source>
        <strain evidence="5 6">PTm1</strain>
    </source>
</reference>
<dbReference type="SMART" id="SM00382">
    <property type="entry name" value="AAA"/>
    <property type="match status" value="1"/>
</dbReference>
<dbReference type="CDD" id="cd00009">
    <property type="entry name" value="AAA"/>
    <property type="match status" value="1"/>
</dbReference>
<evidence type="ECO:0000256" key="2">
    <source>
        <dbReference type="ARBA" id="ARBA00022741"/>
    </source>
</evidence>
<dbReference type="GO" id="GO:0006281">
    <property type="term" value="P:DNA repair"/>
    <property type="evidence" value="ECO:0007669"/>
    <property type="project" value="TreeGrafter"/>
</dbReference>
<keyword evidence="3" id="KW-0067">ATP-binding</keyword>
<dbReference type="InterPro" id="IPR003959">
    <property type="entry name" value="ATPase_AAA_core"/>
</dbReference>
<dbReference type="PANTHER" id="PTHR11669">
    <property type="entry name" value="REPLICATION FACTOR C / DNA POLYMERASE III GAMMA-TAU SUBUNIT"/>
    <property type="match status" value="1"/>
</dbReference>
<feature type="domain" description="AAA+ ATPase" evidence="4">
    <location>
        <begin position="38"/>
        <end position="159"/>
    </location>
</feature>
<name>A0A5S9EQN1_9CAUD</name>
<keyword evidence="6" id="KW-1185">Reference proteome</keyword>
<dbReference type="GO" id="GO:0006261">
    <property type="term" value="P:DNA-templated DNA replication"/>
    <property type="evidence" value="ECO:0007669"/>
    <property type="project" value="TreeGrafter"/>
</dbReference>
<evidence type="ECO:0000313" key="6">
    <source>
        <dbReference type="Proteomes" id="UP000422648"/>
    </source>
</evidence>
<keyword evidence="2" id="KW-0547">Nucleotide-binding</keyword>
<dbReference type="KEGG" id="vg:55803077"/>
<evidence type="ECO:0000313" key="5">
    <source>
        <dbReference type="EMBL" id="BBI90664.1"/>
    </source>
</evidence>
<proteinExistence type="predicted"/>
<dbReference type="Gene3D" id="1.10.8.60">
    <property type="match status" value="1"/>
</dbReference>
<dbReference type="InterPro" id="IPR050238">
    <property type="entry name" value="DNA_Rep/Repair_Clamp_Loader"/>
</dbReference>
<evidence type="ECO:0000256" key="3">
    <source>
        <dbReference type="ARBA" id="ARBA00022840"/>
    </source>
</evidence>
<dbReference type="GO" id="GO:0005524">
    <property type="term" value="F:ATP binding"/>
    <property type="evidence" value="ECO:0007669"/>
    <property type="project" value="UniProtKB-KW"/>
</dbReference>
<sequence length="322" mass="36714">MSTKSLREISWVQKYRPTELKHIILPQRLRKEFKDGEIGSHQLFSGTSGLGKTTLAKILAKGRSTLFIEAGVNTGIGEIRDQIIPFASTTSLVNSAKKKVVIIDEASELSKQAQKALKSVIEKYEKNVFFILTANHPENLDPNMMSRLTHVKFNFTQEESREQLMQYVKRVRHILNVEGNWTIEQKALQAIFKNCYPDLRNILNVLYGVTKSIEKGTEITSEHIKDLTVSKDEELFKFLVSEFDPHKIYKFVKENYNGKELQAIQALHTPFLEYLNRNKLSHKVLGCAVVSQKYGFEARTGSIDLMITLLALCSTLSNLFKS</sequence>
<accession>A0A5S9EQN1</accession>
<dbReference type="Pfam" id="PF00004">
    <property type="entry name" value="AAA"/>
    <property type="match status" value="1"/>
</dbReference>